<keyword evidence="5 6" id="KW-0472">Membrane</keyword>
<feature type="transmembrane region" description="Helical" evidence="6">
    <location>
        <begin position="6"/>
        <end position="30"/>
    </location>
</feature>
<dbReference type="RefSeq" id="WP_091612126.1">
    <property type="nucleotide sequence ID" value="NZ_FNNC01000001.1"/>
</dbReference>
<organism evidence="7 8">
    <name type="scientific">Marinococcus luteus</name>
    <dbReference type="NCBI Taxonomy" id="1122204"/>
    <lineage>
        <taxon>Bacteria</taxon>
        <taxon>Bacillati</taxon>
        <taxon>Bacillota</taxon>
        <taxon>Bacilli</taxon>
        <taxon>Bacillales</taxon>
        <taxon>Bacillaceae</taxon>
        <taxon>Marinococcus</taxon>
    </lineage>
</organism>
<evidence type="ECO:0000256" key="4">
    <source>
        <dbReference type="ARBA" id="ARBA00022989"/>
    </source>
</evidence>
<feature type="transmembrane region" description="Helical" evidence="6">
    <location>
        <begin position="355"/>
        <end position="378"/>
    </location>
</feature>
<comment type="similarity">
    <text evidence="2">Belongs to the UPF0754 family.</text>
</comment>
<dbReference type="PANTHER" id="PTHR35791:SF1">
    <property type="entry name" value="UPF0754 MEMBRANE PROTEIN YHEB"/>
    <property type="match status" value="1"/>
</dbReference>
<dbReference type="Pfam" id="PF04286">
    <property type="entry name" value="DUF445"/>
    <property type="match status" value="1"/>
</dbReference>
<dbReference type="InterPro" id="IPR007383">
    <property type="entry name" value="DUF445"/>
</dbReference>
<dbReference type="GO" id="GO:0012505">
    <property type="term" value="C:endomembrane system"/>
    <property type="evidence" value="ECO:0007669"/>
    <property type="project" value="UniProtKB-SubCell"/>
</dbReference>
<dbReference type="PANTHER" id="PTHR35791">
    <property type="entry name" value="UPF0754 MEMBRANE PROTEIN YHEB"/>
    <property type="match status" value="1"/>
</dbReference>
<keyword evidence="3 6" id="KW-0812">Transmembrane</keyword>
<dbReference type="STRING" id="1122204.SAMN05421781_1097"/>
<dbReference type="EMBL" id="FNNC01000001">
    <property type="protein sequence ID" value="SDW28837.1"/>
    <property type="molecule type" value="Genomic_DNA"/>
</dbReference>
<evidence type="ECO:0000256" key="1">
    <source>
        <dbReference type="ARBA" id="ARBA00004308"/>
    </source>
</evidence>
<comment type="subcellular location">
    <subcellularLocation>
        <location evidence="1">Endomembrane system</location>
    </subcellularLocation>
</comment>
<gene>
    <name evidence="7" type="ORF">SAMN05421781_1097</name>
</gene>
<evidence type="ECO:0000256" key="5">
    <source>
        <dbReference type="ARBA" id="ARBA00023136"/>
    </source>
</evidence>
<keyword evidence="8" id="KW-1185">Reference proteome</keyword>
<proteinExistence type="inferred from homology"/>
<keyword evidence="4 6" id="KW-1133">Transmembrane helix</keyword>
<evidence type="ECO:0000313" key="8">
    <source>
        <dbReference type="Proteomes" id="UP000199488"/>
    </source>
</evidence>
<name>A0A1H2SBF8_9BACI</name>
<evidence type="ECO:0000256" key="6">
    <source>
        <dbReference type="SAM" id="Phobius"/>
    </source>
</evidence>
<protein>
    <submittedName>
        <fullName evidence="7">Uncharacterized membrane protein YheB, UPF0754 family</fullName>
    </submittedName>
</protein>
<accession>A0A1H2SBF8</accession>
<dbReference type="AlphaFoldDB" id="A0A1H2SBF8"/>
<sequence>MNAVITIIIMIAIGAAIGGVTNSLAIRMLFRPYKPVYIGSVRVPFTPGLIPKRRNELAGQLGRVVTDHLLTPEGLQAKIRSDMFSHQLNDWVTLEMKEYLYSEKSLSDYVEKWTGLSDVRGFLRETLRETLDIKWEEAKHRHADTPIKELLPPGAVRQSEVMTKELTQLIMVKAGDYFRSRAGKEQLALLLERFLEGKGSMMNFFGTMIGNDRLVDRIQPEVIRFFEDPGTEKMISGLLQQERKALFEKPAAAAFAYVDSRAAVDYIVETVDKHVPVMERLEQPLKEWAPAYEAKLLEEWVPKAVKKGQGSIAKRLPNLFEQLHLHDVVKEQVDTFSTDRMEAMLLTISGREFKLITYLGALIGGFVGCVQGIVVLWIV</sequence>
<evidence type="ECO:0000313" key="7">
    <source>
        <dbReference type="EMBL" id="SDW28837.1"/>
    </source>
</evidence>
<evidence type="ECO:0000256" key="3">
    <source>
        <dbReference type="ARBA" id="ARBA00022692"/>
    </source>
</evidence>
<dbReference type="OrthoDB" id="9787430at2"/>
<dbReference type="Proteomes" id="UP000199488">
    <property type="component" value="Unassembled WGS sequence"/>
</dbReference>
<evidence type="ECO:0000256" key="2">
    <source>
        <dbReference type="ARBA" id="ARBA00008053"/>
    </source>
</evidence>
<reference evidence="7 8" key="1">
    <citation type="submission" date="2016-10" db="EMBL/GenBank/DDBJ databases">
        <authorList>
            <person name="de Groot N.N."/>
        </authorList>
    </citation>
    <scope>NUCLEOTIDE SEQUENCE [LARGE SCALE GENOMIC DNA]</scope>
    <source>
        <strain evidence="7 8">DSM 23126</strain>
    </source>
</reference>